<dbReference type="AlphaFoldDB" id="A0A4R2HLH4"/>
<keyword evidence="2" id="KW-1185">Reference proteome</keyword>
<name>A0A4R2HLH4_9ACTN</name>
<accession>A0A4R2HLH4</accession>
<dbReference type="EMBL" id="SLWN01000005">
    <property type="protein sequence ID" value="TCO30492.1"/>
    <property type="molecule type" value="Genomic_DNA"/>
</dbReference>
<gene>
    <name evidence="1" type="ORF">EV652_105494</name>
</gene>
<evidence type="ECO:0000313" key="1">
    <source>
        <dbReference type="EMBL" id="TCO30492.1"/>
    </source>
</evidence>
<organism evidence="1 2">
    <name type="scientific">Kribbella steppae</name>
    <dbReference type="NCBI Taxonomy" id="2512223"/>
    <lineage>
        <taxon>Bacteria</taxon>
        <taxon>Bacillati</taxon>
        <taxon>Actinomycetota</taxon>
        <taxon>Actinomycetes</taxon>
        <taxon>Propionibacteriales</taxon>
        <taxon>Kribbellaceae</taxon>
        <taxon>Kribbella</taxon>
    </lineage>
</organism>
<evidence type="ECO:0000313" key="2">
    <source>
        <dbReference type="Proteomes" id="UP000294508"/>
    </source>
</evidence>
<reference evidence="1 2" key="1">
    <citation type="journal article" date="2015" name="Stand. Genomic Sci.">
        <title>Genomic Encyclopedia of Bacterial and Archaeal Type Strains, Phase III: the genomes of soil and plant-associated and newly described type strains.</title>
        <authorList>
            <person name="Whitman W.B."/>
            <person name="Woyke T."/>
            <person name="Klenk H.P."/>
            <person name="Zhou Y."/>
            <person name="Lilburn T.G."/>
            <person name="Beck B.J."/>
            <person name="De Vos P."/>
            <person name="Vandamme P."/>
            <person name="Eisen J.A."/>
            <person name="Garrity G."/>
            <person name="Hugenholtz P."/>
            <person name="Kyrpides N.C."/>
        </authorList>
    </citation>
    <scope>NUCLEOTIDE SEQUENCE [LARGE SCALE GENOMIC DNA]</scope>
    <source>
        <strain evidence="1 2">VKM Ac-2572</strain>
    </source>
</reference>
<dbReference type="Proteomes" id="UP000294508">
    <property type="component" value="Unassembled WGS sequence"/>
</dbReference>
<proteinExistence type="predicted"/>
<protein>
    <submittedName>
        <fullName evidence="1">Uncharacterized protein</fullName>
    </submittedName>
</protein>
<sequence>MVAQYCQYSSPNFSLSRRSSLRTPRWTAAPTNGNVAKTHPDPAATPIPSWSRAHPTYMGLRLTAYGPLVTRLCGRLSSVLPAAFNDWAIMRLPAPTIDHPVDRRRFNLHGLSCSSANPAAIPARLASGIGTFRSTAVSFAFV</sequence>
<comment type="caution">
    <text evidence="1">The sequence shown here is derived from an EMBL/GenBank/DDBJ whole genome shotgun (WGS) entry which is preliminary data.</text>
</comment>